<name>A0A2A4IZX6_HELVI</name>
<evidence type="ECO:0000313" key="2">
    <source>
        <dbReference type="EMBL" id="PCG64824.1"/>
    </source>
</evidence>
<protein>
    <submittedName>
        <fullName evidence="2">Uncharacterized protein</fullName>
    </submittedName>
</protein>
<evidence type="ECO:0000256" key="1">
    <source>
        <dbReference type="SAM" id="MobiDB-lite"/>
    </source>
</evidence>
<dbReference type="EMBL" id="NWSH01004648">
    <property type="protein sequence ID" value="PCG64824.1"/>
    <property type="molecule type" value="Genomic_DNA"/>
</dbReference>
<feature type="compositionally biased region" description="Low complexity" evidence="1">
    <location>
        <begin position="7"/>
        <end position="17"/>
    </location>
</feature>
<reference evidence="2" key="1">
    <citation type="submission" date="2017-09" db="EMBL/GenBank/DDBJ databases">
        <title>Contemporary evolution of a Lepidopteran species, Heliothis virescens, in response to modern agricultural practices.</title>
        <authorList>
            <person name="Fritz M.L."/>
            <person name="Deyonke A.M."/>
            <person name="Papanicolaou A."/>
            <person name="Micinski S."/>
            <person name="Westbrook J."/>
            <person name="Gould F."/>
        </authorList>
    </citation>
    <scope>NUCLEOTIDE SEQUENCE [LARGE SCALE GENOMIC DNA]</scope>
    <source>
        <strain evidence="2">HvINT-</strain>
        <tissue evidence="2">Whole body</tissue>
    </source>
</reference>
<sequence>MASDLDIISSHIISAHHGAPPASKRQKPCSGTRNGEVAARSRGAGRDACAGGGTQGRTHSAHDAHTQHQQHAQHEPRVTSHMSPAQHHTSGDSRRKCLATNAKFTASAKQRKREDEVLATIRRLISDAQSAELRKLSAGSSCGYATLGAAHTPRLESQLSQPGAILVYCPRRKRNSYLQFNQISAILGHTLKLRCNWSSAARTPMRNFANAWMDTSDAICSAGGSDLLTMVSAQHIAGTGDTRLLPDNESDTTTTRGCNSYVVLIRTFALKALFSSPH</sequence>
<proteinExistence type="predicted"/>
<comment type="caution">
    <text evidence="2">The sequence shown here is derived from an EMBL/GenBank/DDBJ whole genome shotgun (WGS) entry which is preliminary data.</text>
</comment>
<feature type="compositionally biased region" description="Low complexity" evidence="1">
    <location>
        <begin position="38"/>
        <end position="49"/>
    </location>
</feature>
<dbReference type="AlphaFoldDB" id="A0A2A4IZX6"/>
<organism evidence="2">
    <name type="scientific">Heliothis virescens</name>
    <name type="common">Tobacco budworm moth</name>
    <dbReference type="NCBI Taxonomy" id="7102"/>
    <lineage>
        <taxon>Eukaryota</taxon>
        <taxon>Metazoa</taxon>
        <taxon>Ecdysozoa</taxon>
        <taxon>Arthropoda</taxon>
        <taxon>Hexapoda</taxon>
        <taxon>Insecta</taxon>
        <taxon>Pterygota</taxon>
        <taxon>Neoptera</taxon>
        <taxon>Endopterygota</taxon>
        <taxon>Lepidoptera</taxon>
        <taxon>Glossata</taxon>
        <taxon>Ditrysia</taxon>
        <taxon>Noctuoidea</taxon>
        <taxon>Noctuidae</taxon>
        <taxon>Heliothinae</taxon>
        <taxon>Heliothis</taxon>
    </lineage>
</organism>
<gene>
    <name evidence="2" type="ORF">B5V51_10064</name>
</gene>
<feature type="region of interest" description="Disordered" evidence="1">
    <location>
        <begin position="1"/>
        <end position="97"/>
    </location>
</feature>
<feature type="compositionally biased region" description="Basic and acidic residues" evidence="1">
    <location>
        <begin position="60"/>
        <end position="78"/>
    </location>
</feature>
<accession>A0A2A4IZX6</accession>